<dbReference type="GO" id="GO:0046872">
    <property type="term" value="F:metal ion binding"/>
    <property type="evidence" value="ECO:0007669"/>
    <property type="project" value="UniProtKB-KW"/>
</dbReference>
<dbReference type="EMBL" id="VSSQ01002835">
    <property type="protein sequence ID" value="MPM17643.1"/>
    <property type="molecule type" value="Genomic_DNA"/>
</dbReference>
<dbReference type="GO" id="GO:0005829">
    <property type="term" value="C:cytosol"/>
    <property type="evidence" value="ECO:0007669"/>
    <property type="project" value="TreeGrafter"/>
</dbReference>
<sequence length="326" mass="35843">MSGGIIEPFWHPADSEGFILDWDGVLAETRLNFAPLRARYFDGKFVPLFEALETLPPSIADRLRKDIYDLEMAGAESAVAVEGARELLEWLEGEDIPWCVVSRNCMDSIILAAERAGLPLPPVVRSRDEPPVKPAPEALWSAAEQIGVPSGKCVMVGDFVYDLVGARRAGMRAVLVQRPDAEWKHWADVSFDRLSEFVQSLKNPKAIVPWEYAPLVSEKGENSLLAGRGKGTVLSSKTPDVLLRLMKKAEEGILFFRLDDPDAPLLPGQWRKLPGLSPAWLDRPLKAAAEYVLGTRFPFAALVAEESSPDGVEWETISAPEGGIGE</sequence>
<dbReference type="SFLD" id="SFLDS00003">
    <property type="entry name" value="Haloacid_Dehalogenase"/>
    <property type="match status" value="1"/>
</dbReference>
<keyword evidence="1 3" id="KW-0378">Hydrolase</keyword>
<protein>
    <submittedName>
        <fullName evidence="3">Phosphoglycolate phosphatase</fullName>
        <ecNumber evidence="3">3.1.3.18</ecNumber>
    </submittedName>
</protein>
<name>A0A644XTM8_9ZZZZ</name>
<dbReference type="Gene3D" id="3.40.50.1000">
    <property type="entry name" value="HAD superfamily/HAD-like"/>
    <property type="match status" value="1"/>
</dbReference>
<evidence type="ECO:0000313" key="3">
    <source>
        <dbReference type="EMBL" id="MPM17643.1"/>
    </source>
</evidence>
<dbReference type="InterPro" id="IPR050155">
    <property type="entry name" value="HAD-like_hydrolase_sf"/>
</dbReference>
<proteinExistence type="predicted"/>
<accession>A0A644XTM8</accession>
<dbReference type="SFLD" id="SFLDG01129">
    <property type="entry name" value="C1.5:_HAD__Beta-PGM__Phosphata"/>
    <property type="match status" value="1"/>
</dbReference>
<dbReference type="InterPro" id="IPR036412">
    <property type="entry name" value="HAD-like_sf"/>
</dbReference>
<dbReference type="GO" id="GO:0008967">
    <property type="term" value="F:phosphoglycolate phosphatase activity"/>
    <property type="evidence" value="ECO:0007669"/>
    <property type="project" value="UniProtKB-EC"/>
</dbReference>
<dbReference type="AlphaFoldDB" id="A0A644XTM8"/>
<gene>
    <name evidence="3" type="primary">gph_30</name>
    <name evidence="3" type="ORF">SDC9_64040</name>
</gene>
<keyword evidence="2" id="KW-0460">Magnesium</keyword>
<dbReference type="EC" id="3.1.3.18" evidence="3"/>
<comment type="caution">
    <text evidence="3">The sequence shown here is derived from an EMBL/GenBank/DDBJ whole genome shotgun (WGS) entry which is preliminary data.</text>
</comment>
<dbReference type="SUPFAM" id="SSF56784">
    <property type="entry name" value="HAD-like"/>
    <property type="match status" value="1"/>
</dbReference>
<dbReference type="InterPro" id="IPR006439">
    <property type="entry name" value="HAD-SF_hydro_IA"/>
</dbReference>
<evidence type="ECO:0000256" key="1">
    <source>
        <dbReference type="ARBA" id="ARBA00022801"/>
    </source>
</evidence>
<dbReference type="Gene3D" id="1.10.260.80">
    <property type="match status" value="1"/>
</dbReference>
<dbReference type="NCBIfam" id="TIGR01549">
    <property type="entry name" value="HAD-SF-IA-v1"/>
    <property type="match status" value="1"/>
</dbReference>
<reference evidence="3" key="1">
    <citation type="submission" date="2019-08" db="EMBL/GenBank/DDBJ databases">
        <authorList>
            <person name="Kucharzyk K."/>
            <person name="Murdoch R.W."/>
            <person name="Higgins S."/>
            <person name="Loffler F."/>
        </authorList>
    </citation>
    <scope>NUCLEOTIDE SEQUENCE</scope>
</reference>
<dbReference type="GO" id="GO:0006281">
    <property type="term" value="P:DNA repair"/>
    <property type="evidence" value="ECO:0007669"/>
    <property type="project" value="TreeGrafter"/>
</dbReference>
<dbReference type="PANTHER" id="PTHR43434">
    <property type="entry name" value="PHOSPHOGLYCOLATE PHOSPHATASE"/>
    <property type="match status" value="1"/>
</dbReference>
<dbReference type="Pfam" id="PF00702">
    <property type="entry name" value="Hydrolase"/>
    <property type="match status" value="1"/>
</dbReference>
<dbReference type="PANTHER" id="PTHR43434:SF23">
    <property type="entry name" value="PHOSPHOGLYCOLATE PHOSPHATASE"/>
    <property type="match status" value="1"/>
</dbReference>
<organism evidence="3">
    <name type="scientific">bioreactor metagenome</name>
    <dbReference type="NCBI Taxonomy" id="1076179"/>
    <lineage>
        <taxon>unclassified sequences</taxon>
        <taxon>metagenomes</taxon>
        <taxon>ecological metagenomes</taxon>
    </lineage>
</organism>
<dbReference type="InterPro" id="IPR023214">
    <property type="entry name" value="HAD_sf"/>
</dbReference>
<dbReference type="CDD" id="cd07505">
    <property type="entry name" value="HAD_BPGM-like"/>
    <property type="match status" value="1"/>
</dbReference>
<evidence type="ECO:0000256" key="2">
    <source>
        <dbReference type="ARBA" id="ARBA00022842"/>
    </source>
</evidence>